<keyword evidence="3" id="KW-1185">Reference proteome</keyword>
<accession>A0A7G1NRN9</accession>
<dbReference type="KEGG" id="sgm:GCM10017557_03780"/>
<sequence>MFSKHTQDQQAGTTQDTARTESPFGVLIDHNGSTAVDGVPFQVPEGEPVHVTVLDLMHRHAHARGRPVEAVILDQQRGDVTLVEVAPDGSSRVLLHELHDETPETQPRPTAAPPPAASQPGPPPVAAPQPGPPPAPAPPTAPAPPMVEAADPPPAVAPAAVAAVPVAAEAVPEELAELVGLVRQCLDTGALERAAALAFRLREHTSRTYGPEHLYTLEAHALEGFVAHRSDNFPLAMATCLELARIRHSQGDWRAREELTRATAAWLRIDDMPLAVAHGRNLLAALLAVWSRGNQDGRTVAEATLPGLVNRRMRVLTNTSDTRVTGVA</sequence>
<feature type="region of interest" description="Disordered" evidence="1">
    <location>
        <begin position="101"/>
        <end position="150"/>
    </location>
</feature>
<feature type="compositionally biased region" description="Pro residues" evidence="1">
    <location>
        <begin position="110"/>
        <end position="150"/>
    </location>
</feature>
<name>A0A7G1NRN9_9ACTN</name>
<evidence type="ECO:0000313" key="3">
    <source>
        <dbReference type="Proteomes" id="UP000516444"/>
    </source>
</evidence>
<organism evidence="2 3">
    <name type="scientific">Streptomyces aurantiacus</name>
    <dbReference type="NCBI Taxonomy" id="47760"/>
    <lineage>
        <taxon>Bacteria</taxon>
        <taxon>Bacillati</taxon>
        <taxon>Actinomycetota</taxon>
        <taxon>Actinomycetes</taxon>
        <taxon>Kitasatosporales</taxon>
        <taxon>Streptomycetaceae</taxon>
        <taxon>Streptomyces</taxon>
        <taxon>Streptomyces aurantiacus group</taxon>
    </lineage>
</organism>
<protein>
    <recommendedName>
        <fullName evidence="4">Tetratricopeptide repeat protein</fullName>
    </recommendedName>
</protein>
<evidence type="ECO:0008006" key="4">
    <source>
        <dbReference type="Google" id="ProtNLM"/>
    </source>
</evidence>
<gene>
    <name evidence="2" type="ORF">GCM10017557_03780</name>
</gene>
<evidence type="ECO:0000256" key="1">
    <source>
        <dbReference type="SAM" id="MobiDB-lite"/>
    </source>
</evidence>
<feature type="region of interest" description="Disordered" evidence="1">
    <location>
        <begin position="1"/>
        <end position="22"/>
    </location>
</feature>
<evidence type="ECO:0000313" key="2">
    <source>
        <dbReference type="EMBL" id="BCL25519.1"/>
    </source>
</evidence>
<feature type="compositionally biased region" description="Low complexity" evidence="1">
    <location>
        <begin position="8"/>
        <end position="17"/>
    </location>
</feature>
<dbReference type="EMBL" id="AP023440">
    <property type="protein sequence ID" value="BCL25519.1"/>
    <property type="molecule type" value="Genomic_DNA"/>
</dbReference>
<dbReference type="Proteomes" id="UP000516444">
    <property type="component" value="Chromosome"/>
</dbReference>
<reference evidence="2 3" key="1">
    <citation type="journal article" date="2014" name="Int. J. Syst. Evol. Microbiol.">
        <title>Complete genome sequence of Corynebacterium casei LMG S-19264T (=DSM 44701T), isolated from a smear-ripened cheese.</title>
        <authorList>
            <consortium name="US DOE Joint Genome Institute (JGI-PGF)"/>
            <person name="Walter F."/>
            <person name="Albersmeier A."/>
            <person name="Kalinowski J."/>
            <person name="Ruckert C."/>
        </authorList>
    </citation>
    <scope>NUCLEOTIDE SEQUENCE [LARGE SCALE GENOMIC DNA]</scope>
    <source>
        <strain evidence="2 3">JCM 4677</strain>
    </source>
</reference>
<proteinExistence type="predicted"/>
<dbReference type="RefSeq" id="WP_190849177.1">
    <property type="nucleotide sequence ID" value="NZ_AP023440.1"/>
</dbReference>
<dbReference type="AlphaFoldDB" id="A0A7G1NRN9"/>